<dbReference type="PANTHER" id="PTHR43673">
    <property type="entry name" value="NAD(P)H NITROREDUCTASE YDGI-RELATED"/>
    <property type="match status" value="1"/>
</dbReference>
<feature type="domain" description="Nitroreductase" evidence="3">
    <location>
        <begin position="13"/>
        <end position="177"/>
    </location>
</feature>
<dbReference type="InterPro" id="IPR029479">
    <property type="entry name" value="Nitroreductase"/>
</dbReference>
<evidence type="ECO:0000256" key="2">
    <source>
        <dbReference type="ARBA" id="ARBA00023002"/>
    </source>
</evidence>
<feature type="non-terminal residue" evidence="4">
    <location>
        <position position="1"/>
    </location>
</feature>
<dbReference type="SUPFAM" id="SSF55469">
    <property type="entry name" value="FMN-dependent nitroreductase-like"/>
    <property type="match status" value="1"/>
</dbReference>
<evidence type="ECO:0000256" key="1">
    <source>
        <dbReference type="ARBA" id="ARBA00007118"/>
    </source>
</evidence>
<dbReference type="EMBL" id="UINC01222483">
    <property type="protein sequence ID" value="SVE51288.1"/>
    <property type="molecule type" value="Genomic_DNA"/>
</dbReference>
<name>A0A383E5D1_9ZZZZ</name>
<accession>A0A383E5D1</accession>
<comment type="similarity">
    <text evidence="1">Belongs to the nitroreductase family.</text>
</comment>
<evidence type="ECO:0000259" key="3">
    <source>
        <dbReference type="Pfam" id="PF00881"/>
    </source>
</evidence>
<reference evidence="4" key="1">
    <citation type="submission" date="2018-05" db="EMBL/GenBank/DDBJ databases">
        <authorList>
            <person name="Lanie J.A."/>
            <person name="Ng W.-L."/>
            <person name="Kazmierczak K.M."/>
            <person name="Andrzejewski T.M."/>
            <person name="Davidsen T.M."/>
            <person name="Wayne K.J."/>
            <person name="Tettelin H."/>
            <person name="Glass J.I."/>
            <person name="Rusch D."/>
            <person name="Podicherti R."/>
            <person name="Tsui H.-C.T."/>
            <person name="Winkler M.E."/>
        </authorList>
    </citation>
    <scope>NUCLEOTIDE SEQUENCE</scope>
</reference>
<keyword evidence="2" id="KW-0560">Oxidoreductase</keyword>
<gene>
    <name evidence="4" type="ORF">METZ01_LOCUS504142</name>
</gene>
<dbReference type="Gene3D" id="3.40.109.10">
    <property type="entry name" value="NADH Oxidase"/>
    <property type="match status" value="1"/>
</dbReference>
<dbReference type="InterPro" id="IPR000415">
    <property type="entry name" value="Nitroreductase-like"/>
</dbReference>
<dbReference type="PANTHER" id="PTHR43673:SF10">
    <property type="entry name" value="NADH DEHYDROGENASE_NAD(P)H NITROREDUCTASE XCC3605-RELATED"/>
    <property type="match status" value="1"/>
</dbReference>
<sequence>DRLLTTTKQVRKRLDLTREVPTELLLECIGVAAHAPVGGNLERNRWVIVTDPELKAEIAHYYAEVGRPYLEANSDIRVDERTARVIDSSVHLIDHLHEVPAFVIPLRLDRPPAGENAEGSAGGWWGSVLPGVWSFQLAARARGLGSTWTTFHLAHESKISELLGIPSTVSQCALLPVAYYTGETFHPAPRRSVDEVTYLNGWKQPVR</sequence>
<dbReference type="Pfam" id="PF00881">
    <property type="entry name" value="Nitroreductase"/>
    <property type="match status" value="1"/>
</dbReference>
<evidence type="ECO:0000313" key="4">
    <source>
        <dbReference type="EMBL" id="SVE51288.1"/>
    </source>
</evidence>
<organism evidence="4">
    <name type="scientific">marine metagenome</name>
    <dbReference type="NCBI Taxonomy" id="408172"/>
    <lineage>
        <taxon>unclassified sequences</taxon>
        <taxon>metagenomes</taxon>
        <taxon>ecological metagenomes</taxon>
    </lineage>
</organism>
<protein>
    <recommendedName>
        <fullName evidence="3">Nitroreductase domain-containing protein</fullName>
    </recommendedName>
</protein>
<dbReference type="CDD" id="cd02062">
    <property type="entry name" value="Nitro_FMN_reductase"/>
    <property type="match status" value="1"/>
</dbReference>
<proteinExistence type="inferred from homology"/>
<dbReference type="AlphaFoldDB" id="A0A383E5D1"/>
<dbReference type="GO" id="GO:0016491">
    <property type="term" value="F:oxidoreductase activity"/>
    <property type="evidence" value="ECO:0007669"/>
    <property type="project" value="UniProtKB-KW"/>
</dbReference>